<evidence type="ECO:0000313" key="4">
    <source>
        <dbReference type="Proteomes" id="UP000472676"/>
    </source>
</evidence>
<evidence type="ECO:0000313" key="3">
    <source>
        <dbReference type="EMBL" id="NGY04927.1"/>
    </source>
</evidence>
<feature type="transmembrane region" description="Helical" evidence="1">
    <location>
        <begin position="126"/>
        <end position="146"/>
    </location>
</feature>
<evidence type="ECO:0000256" key="1">
    <source>
        <dbReference type="SAM" id="Phobius"/>
    </source>
</evidence>
<feature type="domain" description="Signal transduction histidine kinase internal region" evidence="2">
    <location>
        <begin position="161"/>
        <end position="239"/>
    </location>
</feature>
<keyword evidence="1" id="KW-0472">Membrane</keyword>
<dbReference type="EMBL" id="JAAMOW010000004">
    <property type="protein sequence ID" value="NGY04927.1"/>
    <property type="molecule type" value="Genomic_DNA"/>
</dbReference>
<dbReference type="PANTHER" id="PTHR34220:SF7">
    <property type="entry name" value="SENSOR HISTIDINE KINASE YPDA"/>
    <property type="match status" value="1"/>
</dbReference>
<keyword evidence="3" id="KW-0418">Kinase</keyword>
<keyword evidence="1" id="KW-0812">Transmembrane</keyword>
<dbReference type="Pfam" id="PF06580">
    <property type="entry name" value="His_kinase"/>
    <property type="match status" value="1"/>
</dbReference>
<feature type="transmembrane region" description="Helical" evidence="1">
    <location>
        <begin position="53"/>
        <end position="73"/>
    </location>
</feature>
<keyword evidence="4" id="KW-1185">Reference proteome</keyword>
<dbReference type="InterPro" id="IPR010559">
    <property type="entry name" value="Sig_transdc_His_kin_internal"/>
</dbReference>
<feature type="transmembrane region" description="Helical" evidence="1">
    <location>
        <begin position="21"/>
        <end position="41"/>
    </location>
</feature>
<dbReference type="RefSeq" id="WP_166255267.1">
    <property type="nucleotide sequence ID" value="NZ_JAAMOW010000004.1"/>
</dbReference>
<gene>
    <name evidence="3" type="ORF">G7Y85_09125</name>
</gene>
<keyword evidence="3" id="KW-0808">Transferase</keyword>
<dbReference type="PANTHER" id="PTHR34220">
    <property type="entry name" value="SENSOR HISTIDINE KINASE YPDA"/>
    <property type="match status" value="1"/>
</dbReference>
<dbReference type="InterPro" id="IPR036890">
    <property type="entry name" value="HATPase_C_sf"/>
</dbReference>
<dbReference type="SUPFAM" id="SSF55874">
    <property type="entry name" value="ATPase domain of HSP90 chaperone/DNA topoisomerase II/histidine kinase"/>
    <property type="match status" value="1"/>
</dbReference>
<dbReference type="Proteomes" id="UP000472676">
    <property type="component" value="Unassembled WGS sequence"/>
</dbReference>
<dbReference type="InterPro" id="IPR050640">
    <property type="entry name" value="Bact_2-comp_sensor_kinase"/>
</dbReference>
<accession>A0A6M2BSE9</accession>
<dbReference type="GO" id="GO:0000155">
    <property type="term" value="F:phosphorelay sensor kinase activity"/>
    <property type="evidence" value="ECO:0007669"/>
    <property type="project" value="InterPro"/>
</dbReference>
<feature type="transmembrane region" description="Helical" evidence="1">
    <location>
        <begin position="85"/>
        <end position="106"/>
    </location>
</feature>
<name>A0A6M2BSE9_9GAMM</name>
<dbReference type="Gene3D" id="3.30.565.10">
    <property type="entry name" value="Histidine kinase-like ATPase, C-terminal domain"/>
    <property type="match status" value="1"/>
</dbReference>
<dbReference type="GO" id="GO:0016020">
    <property type="term" value="C:membrane"/>
    <property type="evidence" value="ECO:0007669"/>
    <property type="project" value="InterPro"/>
</dbReference>
<protein>
    <submittedName>
        <fullName evidence="3">Sensor histidine kinase</fullName>
    </submittedName>
</protein>
<dbReference type="AlphaFoldDB" id="A0A6M2BSE9"/>
<reference evidence="3 4" key="1">
    <citation type="journal article" date="2014" name="Int. J. Syst. Evol. Microbiol.">
        <title>Solimonas terrae sp. nov., isolated from soil.</title>
        <authorList>
            <person name="Kim S.J."/>
            <person name="Moon J.Y."/>
            <person name="Weon H.Y."/>
            <person name="Ahn J.H."/>
            <person name="Chen W.M."/>
            <person name="Kwon S.W."/>
        </authorList>
    </citation>
    <scope>NUCLEOTIDE SEQUENCE [LARGE SCALE GENOMIC DNA]</scope>
    <source>
        <strain evidence="3 4">KIS83-12</strain>
    </source>
</reference>
<organism evidence="3 4">
    <name type="scientific">Solimonas terrae</name>
    <dbReference type="NCBI Taxonomy" id="1396819"/>
    <lineage>
        <taxon>Bacteria</taxon>
        <taxon>Pseudomonadati</taxon>
        <taxon>Pseudomonadota</taxon>
        <taxon>Gammaproteobacteria</taxon>
        <taxon>Nevskiales</taxon>
        <taxon>Nevskiaceae</taxon>
        <taxon>Solimonas</taxon>
    </lineage>
</organism>
<sequence length="364" mass="41200">MKQIDPSPRHRLDLIPNFCEARPVLSLAFIMAVVAAVLTLSSAAVGKGALQRWLLITIYLQWIGICSAATLCWARRWLRYARPGVVFFVCWGLLVVIVTVISDLAYRFSTYMHWDFALGNQGRITFILRHMLIAALVALLLLRYFWVRHQWTMQVRAEGEARYQALNARIRPHFLFNSLNSLAALIQVRPNEAEMMVEDLADLFRASLGKGLQVAKLLEEIGLCHAYLRIEKLRLGERLVVEWDVPEDVLEWPVPKLILQPVIENAVHHGISRLAQSGVVRIAAREIFGRLVIEVSNPIPPQSEPTVHGNRVATDNIAQRLKLIYGGGARLELGRDLRLEGGVFRARLVLPRMEIPETASTEQD</sequence>
<comment type="caution">
    <text evidence="3">The sequence shown here is derived from an EMBL/GenBank/DDBJ whole genome shotgun (WGS) entry which is preliminary data.</text>
</comment>
<evidence type="ECO:0000259" key="2">
    <source>
        <dbReference type="Pfam" id="PF06580"/>
    </source>
</evidence>
<keyword evidence="1" id="KW-1133">Transmembrane helix</keyword>
<proteinExistence type="predicted"/>